<dbReference type="AlphaFoldDB" id="A0A6C2YPS9"/>
<keyword evidence="5" id="KW-0732">Signal</keyword>
<organism evidence="7">
    <name type="scientific">Tuwongella immobilis</name>
    <dbReference type="NCBI Taxonomy" id="692036"/>
    <lineage>
        <taxon>Bacteria</taxon>
        <taxon>Pseudomonadati</taxon>
        <taxon>Planctomycetota</taxon>
        <taxon>Planctomycetia</taxon>
        <taxon>Gemmatales</taxon>
        <taxon>Gemmataceae</taxon>
        <taxon>Tuwongella</taxon>
    </lineage>
</organism>
<protein>
    <recommendedName>
        <fullName evidence="6">Cytochrome c domain-containing protein</fullName>
    </recommendedName>
</protein>
<dbReference type="RefSeq" id="WP_162658478.1">
    <property type="nucleotide sequence ID" value="NZ_LR593887.1"/>
</dbReference>
<dbReference type="GO" id="GO:0046872">
    <property type="term" value="F:metal ion binding"/>
    <property type="evidence" value="ECO:0007669"/>
    <property type="project" value="UniProtKB-KW"/>
</dbReference>
<dbReference type="InterPro" id="IPR011041">
    <property type="entry name" value="Quinoprot_gluc/sorb_DH_b-prop"/>
</dbReference>
<name>A0A6C2YPS9_9BACT</name>
<dbReference type="InterPro" id="IPR013427">
    <property type="entry name" value="Haem-bd_dom_put"/>
</dbReference>
<evidence type="ECO:0000256" key="2">
    <source>
        <dbReference type="ARBA" id="ARBA00022723"/>
    </source>
</evidence>
<evidence type="ECO:0000259" key="6">
    <source>
        <dbReference type="PROSITE" id="PS51007"/>
    </source>
</evidence>
<proteinExistence type="predicted"/>
<reference evidence="7" key="1">
    <citation type="submission" date="2019-04" db="EMBL/GenBank/DDBJ databases">
        <authorList>
            <consortium name="Science for Life Laboratories"/>
        </authorList>
    </citation>
    <scope>NUCLEOTIDE SEQUENCE</scope>
    <source>
        <strain evidence="7">MBLW1</strain>
    </source>
</reference>
<sequence length="988" mass="108540">MRLIDRGFGGVAFLVLLSAATASAGVDGLRVPTGFTIEQVATDAQATDITCMTCDPKGRVIVAGRGYLRRLHDTNRDGIYDRVEDLQTPFLDGAMGLLAEAGSLTVTSNGGVWRLLDADGDDRWDGPPKKILSVKTGGEHDAHALRRGPDRWLYLLCGNMSGISPKEVSKKSILQTWDAGTLVRISPDDSQVEVVAHGFRNAYGFDFGPTGDAFTFDSDNERCIGLPWYEPTRFYRIVGGGHHGWLSPQRSGTWRMPPYFPDVVPPIAELGRGSPTGGVAAHLSRFPAPYRNGFWAADWTLGQVWFIPVDPASGMRTDKPSRFIETTGSVGFAPTSLAVDPTRGDLLISVGGRGTQGAVYRVRWTGPPPIMDSGNPQPIPKLTAERSLERELLREAQAESIDWASWEPKLIDALGSSDRMVRIAAGPLLRRCSLSQLQTLLVNQSQPLIQAMLALELADRQADSAIPTAIALLERKSNDSEVRLLAIRAIERRLGDLGDRRSLNRVAEGYALRGEVVASRPAIQASLERVFPTGDATLDRELLRLAAMIRSNSETLWKRVLDSLAMTGDPLEQIHRLIVMSRFQWATPRPESELAPIVAVVLELDRRLDAAQLPRDRNWPLRMRETRQALQESLPNFSRAVVEHPAFGRPEHAIWLDDSSAIRIRAAERYRDAIAASDADANWPPEIIARLGELPVESVRSVLERLASESGNRDAVVSILARDPKENDRRLLLSGLESLQPAVVDACLKGLGQLNRAGDADEIVAFVRLLQRAQTETAGEKWKPIVTARLRESTGQTFGSDAKLWVTWLEQAKPAIAKRLSSSNVDWSAWQQRLAKIDWSAGDAEAGRRIFQQTGCIACHGGASGGGLRLGPDLSGVTKRFRRDDLLLALIQPDRDISSRYRAMEYETDVGQIVVGMIVYEATDGVLLQTATATIRLNANQIVSKRPSTRSLMPSGLLDPLSNQDIANLVAYLTSISEEKRSKPEKQP</sequence>
<dbReference type="EMBL" id="LR586016">
    <property type="protein sequence ID" value="VIP03404.1"/>
    <property type="molecule type" value="Genomic_DNA"/>
</dbReference>
<dbReference type="SUPFAM" id="SSF46626">
    <property type="entry name" value="Cytochrome c"/>
    <property type="match status" value="1"/>
</dbReference>
<dbReference type="InterPro" id="IPR016024">
    <property type="entry name" value="ARM-type_fold"/>
</dbReference>
<keyword evidence="2 4" id="KW-0479">Metal-binding</keyword>
<dbReference type="GO" id="GO:0020037">
    <property type="term" value="F:heme binding"/>
    <property type="evidence" value="ECO:0007669"/>
    <property type="project" value="InterPro"/>
</dbReference>
<dbReference type="NCBIfam" id="TIGR02603">
    <property type="entry name" value="CxxCH_TIGR02603"/>
    <property type="match status" value="1"/>
</dbReference>
<evidence type="ECO:0000256" key="3">
    <source>
        <dbReference type="ARBA" id="ARBA00023004"/>
    </source>
</evidence>
<dbReference type="Gene3D" id="2.120.10.30">
    <property type="entry name" value="TolB, C-terminal domain"/>
    <property type="match status" value="1"/>
</dbReference>
<dbReference type="PROSITE" id="PS51007">
    <property type="entry name" value="CYTC"/>
    <property type="match status" value="1"/>
</dbReference>
<feature type="chain" id="PRO_5033535001" description="Cytochrome c domain-containing protein" evidence="5">
    <location>
        <begin position="25"/>
        <end position="988"/>
    </location>
</feature>
<evidence type="ECO:0000256" key="5">
    <source>
        <dbReference type="SAM" id="SignalP"/>
    </source>
</evidence>
<evidence type="ECO:0000256" key="4">
    <source>
        <dbReference type="PROSITE-ProRule" id="PRU00433"/>
    </source>
</evidence>
<keyword evidence="1 4" id="KW-0349">Heme</keyword>
<dbReference type="InterPro" id="IPR009056">
    <property type="entry name" value="Cyt_c-like_dom"/>
</dbReference>
<dbReference type="InParanoid" id="A0A6C2YPS9"/>
<keyword evidence="3 4" id="KW-0408">Iron</keyword>
<dbReference type="InterPro" id="IPR011042">
    <property type="entry name" value="6-blade_b-propeller_TolB-like"/>
</dbReference>
<accession>A0A6C2YPS9</accession>
<dbReference type="Proteomes" id="UP000464378">
    <property type="component" value="Chromosome"/>
</dbReference>
<gene>
    <name evidence="7" type="ORF">GMBLW1_05560</name>
</gene>
<evidence type="ECO:0000313" key="7">
    <source>
        <dbReference type="EMBL" id="VIP03404.1"/>
    </source>
</evidence>
<dbReference type="InterPro" id="IPR055557">
    <property type="entry name" value="DUF7133"/>
</dbReference>
<evidence type="ECO:0000256" key="1">
    <source>
        <dbReference type="ARBA" id="ARBA00022617"/>
    </source>
</evidence>
<keyword evidence="8" id="KW-1185">Reference proteome</keyword>
<evidence type="ECO:0000313" key="8">
    <source>
        <dbReference type="Proteomes" id="UP000464378"/>
    </source>
</evidence>
<feature type="signal peptide" evidence="5">
    <location>
        <begin position="1"/>
        <end position="24"/>
    </location>
</feature>
<dbReference type="Gene3D" id="1.10.760.10">
    <property type="entry name" value="Cytochrome c-like domain"/>
    <property type="match status" value="1"/>
</dbReference>
<dbReference type="SUPFAM" id="SSF50952">
    <property type="entry name" value="Soluble quinoprotein glucose dehydrogenase"/>
    <property type="match status" value="1"/>
</dbReference>
<dbReference type="SUPFAM" id="SSF48371">
    <property type="entry name" value="ARM repeat"/>
    <property type="match status" value="1"/>
</dbReference>
<dbReference type="EMBL" id="LR593887">
    <property type="protein sequence ID" value="VTS04180.1"/>
    <property type="molecule type" value="Genomic_DNA"/>
</dbReference>
<dbReference type="PANTHER" id="PTHR33546:SF1">
    <property type="entry name" value="LARGE, MULTIFUNCTIONAL SECRETED PROTEIN"/>
    <property type="match status" value="1"/>
</dbReference>
<dbReference type="KEGG" id="tim:GMBLW1_05560"/>
<dbReference type="PANTHER" id="PTHR33546">
    <property type="entry name" value="LARGE, MULTIFUNCTIONAL SECRETED PROTEIN-RELATED"/>
    <property type="match status" value="1"/>
</dbReference>
<dbReference type="InterPro" id="IPR036909">
    <property type="entry name" value="Cyt_c-like_dom_sf"/>
</dbReference>
<dbReference type="Pfam" id="PF00034">
    <property type="entry name" value="Cytochrom_C"/>
    <property type="match status" value="1"/>
</dbReference>
<dbReference type="Pfam" id="PF23500">
    <property type="entry name" value="DUF7133"/>
    <property type="match status" value="1"/>
</dbReference>
<feature type="domain" description="Cytochrome c" evidence="6">
    <location>
        <begin position="842"/>
        <end position="977"/>
    </location>
</feature>
<dbReference type="GO" id="GO:0009055">
    <property type="term" value="F:electron transfer activity"/>
    <property type="evidence" value="ECO:0007669"/>
    <property type="project" value="InterPro"/>
</dbReference>